<protein>
    <submittedName>
        <fullName evidence="2">Uncharacterized protein</fullName>
    </submittedName>
</protein>
<evidence type="ECO:0000256" key="1">
    <source>
        <dbReference type="SAM" id="MobiDB-lite"/>
    </source>
</evidence>
<dbReference type="RefSeq" id="WP_219799908.1">
    <property type="nucleotide sequence ID" value="NZ_CP080095.1"/>
</dbReference>
<dbReference type="Proteomes" id="UP000826462">
    <property type="component" value="Chromosome 1"/>
</dbReference>
<reference evidence="2 3" key="1">
    <citation type="submission" date="2021-07" db="EMBL/GenBank/DDBJ databases">
        <title>Paraburkholderia edwinii protects Aspergillus sp. from phenazines by acting as a toxin sponge.</title>
        <authorList>
            <person name="Dahlstrom K.M."/>
            <person name="Newman D.K."/>
        </authorList>
    </citation>
    <scope>NUCLEOTIDE SEQUENCE [LARGE SCALE GENOMIC DNA]</scope>
    <source>
        <strain evidence="2 3">Pe01</strain>
    </source>
</reference>
<feature type="compositionally biased region" description="Low complexity" evidence="1">
    <location>
        <begin position="110"/>
        <end position="124"/>
    </location>
</feature>
<feature type="region of interest" description="Disordered" evidence="1">
    <location>
        <begin position="94"/>
        <end position="129"/>
    </location>
</feature>
<name>A0ABX8UUP2_9BURK</name>
<evidence type="ECO:0000313" key="2">
    <source>
        <dbReference type="EMBL" id="QYD70598.1"/>
    </source>
</evidence>
<organism evidence="2 3">
    <name type="scientific">Paraburkholderia edwinii</name>
    <dbReference type="NCBI Taxonomy" id="2861782"/>
    <lineage>
        <taxon>Bacteria</taxon>
        <taxon>Pseudomonadati</taxon>
        <taxon>Pseudomonadota</taxon>
        <taxon>Betaproteobacteria</taxon>
        <taxon>Burkholderiales</taxon>
        <taxon>Burkholderiaceae</taxon>
        <taxon>Paraburkholderia</taxon>
    </lineage>
</organism>
<accession>A0ABX8UUP2</accession>
<sequence>MLDPRDKAPERAAHAALFYRLDETGPRPLRNRTVLDCHASAGIAFNHAKRKKRTRRNRHHADAYRIRAGGKPCGPKRRTLNRCVLQIITPLQTAIPGRPPNRKTRPAKDNAAGNAARNSARTAAKPPSATRRCQHPVVCAPCRLLHVHDVQRPARLQCRMLKTGRVCAPHAGTHPLANSVFNTEVAPLPNRLLFN</sequence>
<dbReference type="EMBL" id="CP080095">
    <property type="protein sequence ID" value="QYD70598.1"/>
    <property type="molecule type" value="Genomic_DNA"/>
</dbReference>
<gene>
    <name evidence="2" type="ORF">KZJ38_10085</name>
</gene>
<keyword evidence="3" id="KW-1185">Reference proteome</keyword>
<evidence type="ECO:0000313" key="3">
    <source>
        <dbReference type="Proteomes" id="UP000826462"/>
    </source>
</evidence>
<proteinExistence type="predicted"/>